<evidence type="ECO:0000313" key="2">
    <source>
        <dbReference type="Proteomes" id="UP001239111"/>
    </source>
</evidence>
<gene>
    <name evidence="1" type="ORF">QAD02_005829</name>
</gene>
<organism evidence="1 2">
    <name type="scientific">Eretmocerus hayati</name>
    <dbReference type="NCBI Taxonomy" id="131215"/>
    <lineage>
        <taxon>Eukaryota</taxon>
        <taxon>Metazoa</taxon>
        <taxon>Ecdysozoa</taxon>
        <taxon>Arthropoda</taxon>
        <taxon>Hexapoda</taxon>
        <taxon>Insecta</taxon>
        <taxon>Pterygota</taxon>
        <taxon>Neoptera</taxon>
        <taxon>Endopterygota</taxon>
        <taxon>Hymenoptera</taxon>
        <taxon>Apocrita</taxon>
        <taxon>Proctotrupomorpha</taxon>
        <taxon>Chalcidoidea</taxon>
        <taxon>Aphelinidae</taxon>
        <taxon>Aphelininae</taxon>
        <taxon>Eretmocerus</taxon>
    </lineage>
</organism>
<sequence length="456" mass="48864">MTMEERANGIEDGSPVISTGASIGCGGATTNLGSIMMAAGGTHGNLHTIPKESPRSDSASYPLQRSSKRSFDVAFLVAPDEKLIRRQTQAERLAANLHLCTSRLMNDALRHQQQQQQQAMQSLEQDDEPRLPQNLTVSRPNRCGGLYPTVSPPPASRRPQPSPPSAFLQQQAFSPLQLSPSESRSAFTKVSLPQQAPTRGFDDGASSPGSCSSVSPDVVAYRGSLSPSPVQLLVPPTTGKVYSAPAKLPGYPFIDLAPHPPTALLEAGLACKPSGSPPRVAPPNQQSPHSQPPMAPYMGPYPVGATGPHCPLPAVFPPSPRGFLAAASLLPSSLAALALPAQNVCAKCNLSFRMTSDLVYHMRSHHKNEHGNEAARRRREEKLRCPVCDESFRERHHLTRHMTAHQDKESDAIASGAASALGTDPRQVVLGQPDPKRRMAVGVAQQQQLMTAHHSK</sequence>
<evidence type="ECO:0000313" key="1">
    <source>
        <dbReference type="EMBL" id="KAJ8674567.1"/>
    </source>
</evidence>
<dbReference type="Proteomes" id="UP001239111">
    <property type="component" value="Chromosome 3"/>
</dbReference>
<reference evidence="1" key="1">
    <citation type="submission" date="2023-04" db="EMBL/GenBank/DDBJ databases">
        <title>A chromosome-level genome assembly of the parasitoid wasp Eretmocerus hayati.</title>
        <authorList>
            <person name="Zhong Y."/>
            <person name="Liu S."/>
            <person name="Liu Y."/>
        </authorList>
    </citation>
    <scope>NUCLEOTIDE SEQUENCE</scope>
    <source>
        <strain evidence="1">ZJU_SS_LIU_2023</strain>
    </source>
</reference>
<dbReference type="EMBL" id="CM056743">
    <property type="protein sequence ID" value="KAJ8674567.1"/>
    <property type="molecule type" value="Genomic_DNA"/>
</dbReference>
<comment type="caution">
    <text evidence="1">The sequence shown here is derived from an EMBL/GenBank/DDBJ whole genome shotgun (WGS) entry which is preliminary data.</text>
</comment>
<accession>A0ACC2NU12</accession>
<name>A0ACC2NU12_9HYME</name>
<protein>
    <submittedName>
        <fullName evidence="1">Uncharacterized protein</fullName>
    </submittedName>
</protein>
<keyword evidence="2" id="KW-1185">Reference proteome</keyword>
<proteinExistence type="predicted"/>